<dbReference type="InterPro" id="IPR020843">
    <property type="entry name" value="ER"/>
</dbReference>
<evidence type="ECO:0000313" key="5">
    <source>
        <dbReference type="EMBL" id="AQW35061.1"/>
    </source>
</evidence>
<evidence type="ECO:0000256" key="2">
    <source>
        <dbReference type="ARBA" id="ARBA00023002"/>
    </source>
</evidence>
<evidence type="ECO:0000256" key="1">
    <source>
        <dbReference type="ARBA" id="ARBA00022857"/>
    </source>
</evidence>
<proteinExistence type="predicted"/>
<dbReference type="AlphaFoldDB" id="A0A1S6QMP1"/>
<dbReference type="Gene3D" id="3.40.50.720">
    <property type="entry name" value="NAD(P)-binding Rossmann-like Domain"/>
    <property type="match status" value="1"/>
</dbReference>
<feature type="region of interest" description="Disordered" evidence="3">
    <location>
        <begin position="1"/>
        <end position="22"/>
    </location>
</feature>
<organism evidence="5">
    <name type="scientific">Streptomyces griseoruber</name>
    <dbReference type="NCBI Taxonomy" id="1943"/>
    <lineage>
        <taxon>Bacteria</taxon>
        <taxon>Bacillati</taxon>
        <taxon>Actinomycetota</taxon>
        <taxon>Actinomycetes</taxon>
        <taxon>Kitasatosporales</taxon>
        <taxon>Streptomycetaceae</taxon>
        <taxon>Streptomyces</taxon>
    </lineage>
</organism>
<dbReference type="SUPFAM" id="SSF50129">
    <property type="entry name" value="GroES-like"/>
    <property type="match status" value="1"/>
</dbReference>
<dbReference type="SMR" id="A0A1S6QMP1"/>
<protein>
    <submittedName>
        <fullName evidence="5">Oxidoreductase</fullName>
    </submittedName>
</protein>
<sequence length="308" mass="31833">MKALVTGASGPRLESVAEPQPRPDQALVEVRALAVNRGELALMGQLPAGSRLGWDVAGTVLRAAADGSGPPAGTRVTALADRDGWAERVAVSPTRLAPVPDSVDWPAAAALPVAGLTALYALEYAGVLLGRTVLVTGAGGGVGRTLVQLAAAAGADVLAQVGSPGRAEGLRALGARSVTTYDETDADAVNGEPVDVLLDSSGGQVLNRAFRRLRPGGTLVAYGNTAREELRLTVDWGHARPGLHIRYLHLFDELTRRAPAGDLTALVRLVTTGRLDPQLASVGSWIDPGPALDALRDRKANGKVVLTL</sequence>
<keyword evidence="2" id="KW-0560">Oxidoreductase</keyword>
<dbReference type="SUPFAM" id="SSF51735">
    <property type="entry name" value="NAD(P)-binding Rossmann-fold domains"/>
    <property type="match status" value="1"/>
</dbReference>
<dbReference type="EMBL" id="KX817190">
    <property type="protein sequence ID" value="AQW35061.1"/>
    <property type="molecule type" value="Genomic_DNA"/>
</dbReference>
<gene>
    <name evidence="5" type="primary">mrqO1</name>
</gene>
<dbReference type="InterPro" id="IPR013149">
    <property type="entry name" value="ADH-like_C"/>
</dbReference>
<reference evidence="5" key="1">
    <citation type="submission" date="2016-09" db="EMBL/GenBank/DDBJ databases">
        <authorList>
            <person name="Capua I."/>
            <person name="De Benedictis P."/>
            <person name="Joannis T."/>
            <person name="Lombin L.H."/>
            <person name="Cattoli G."/>
        </authorList>
    </citation>
    <scope>NUCLEOTIDE SEQUENCE</scope>
    <source>
        <strain evidence="5">Sgr29</strain>
    </source>
</reference>
<dbReference type="InterPro" id="IPR036291">
    <property type="entry name" value="NAD(P)-bd_dom_sf"/>
</dbReference>
<dbReference type="GO" id="GO:0016651">
    <property type="term" value="F:oxidoreductase activity, acting on NAD(P)H"/>
    <property type="evidence" value="ECO:0007669"/>
    <property type="project" value="TreeGrafter"/>
</dbReference>
<dbReference type="InterPro" id="IPR011032">
    <property type="entry name" value="GroES-like_sf"/>
</dbReference>
<feature type="domain" description="Enoyl reductase (ER)" evidence="4">
    <location>
        <begin position="7"/>
        <end position="306"/>
    </location>
</feature>
<dbReference type="SMART" id="SM00829">
    <property type="entry name" value="PKS_ER"/>
    <property type="match status" value="1"/>
</dbReference>
<evidence type="ECO:0000256" key="3">
    <source>
        <dbReference type="SAM" id="MobiDB-lite"/>
    </source>
</evidence>
<name>A0A1S6QMP1_9ACTN</name>
<evidence type="ECO:0000259" key="4">
    <source>
        <dbReference type="SMART" id="SM00829"/>
    </source>
</evidence>
<accession>A0A1S6QMP1</accession>
<dbReference type="GO" id="GO:0070402">
    <property type="term" value="F:NADPH binding"/>
    <property type="evidence" value="ECO:0007669"/>
    <property type="project" value="TreeGrafter"/>
</dbReference>
<dbReference type="Gene3D" id="3.90.180.10">
    <property type="entry name" value="Medium-chain alcohol dehydrogenases, catalytic domain"/>
    <property type="match status" value="1"/>
</dbReference>
<keyword evidence="1" id="KW-0521">NADP</keyword>
<dbReference type="Pfam" id="PF00107">
    <property type="entry name" value="ADH_zinc_N"/>
    <property type="match status" value="1"/>
</dbReference>
<dbReference type="PANTHER" id="PTHR48106">
    <property type="entry name" value="QUINONE OXIDOREDUCTASE PIG3-RELATED"/>
    <property type="match status" value="1"/>
</dbReference>